<evidence type="ECO:0000256" key="4">
    <source>
        <dbReference type="ARBA" id="ARBA00022475"/>
    </source>
</evidence>
<feature type="transmembrane region" description="Helical" evidence="9">
    <location>
        <begin position="108"/>
        <end position="130"/>
    </location>
</feature>
<keyword evidence="3" id="KW-0813">Transport</keyword>
<feature type="transmembrane region" description="Helical" evidence="9">
    <location>
        <begin position="221"/>
        <end position="246"/>
    </location>
</feature>
<keyword evidence="5 9" id="KW-0812">Transmembrane</keyword>
<keyword evidence="12" id="KW-1185">Reference proteome</keyword>
<evidence type="ECO:0000256" key="1">
    <source>
        <dbReference type="ARBA" id="ARBA00004651"/>
    </source>
</evidence>
<feature type="transmembrane region" description="Helical" evidence="9">
    <location>
        <begin position="163"/>
        <end position="184"/>
    </location>
</feature>
<dbReference type="Pfam" id="PF07690">
    <property type="entry name" value="MFS_1"/>
    <property type="match status" value="1"/>
</dbReference>
<organism evidence="11 12">
    <name type="scientific">Brevibacterium celere</name>
    <dbReference type="NCBI Taxonomy" id="225845"/>
    <lineage>
        <taxon>Bacteria</taxon>
        <taxon>Bacillati</taxon>
        <taxon>Actinomycetota</taxon>
        <taxon>Actinomycetes</taxon>
        <taxon>Micrococcales</taxon>
        <taxon>Brevibacteriaceae</taxon>
        <taxon>Brevibacterium</taxon>
    </lineage>
</organism>
<comment type="caution">
    <text evidence="11">The sequence shown here is derived from an EMBL/GenBank/DDBJ whole genome shotgun (WGS) entry which is preliminary data.</text>
</comment>
<feature type="transmembrane region" description="Helical" evidence="9">
    <location>
        <begin position="452"/>
        <end position="473"/>
    </location>
</feature>
<feature type="transmembrane region" description="Helical" evidence="9">
    <location>
        <begin position="196"/>
        <end position="215"/>
    </location>
</feature>
<feature type="transmembrane region" description="Helical" evidence="9">
    <location>
        <begin position="72"/>
        <end position="88"/>
    </location>
</feature>
<evidence type="ECO:0000256" key="5">
    <source>
        <dbReference type="ARBA" id="ARBA00022692"/>
    </source>
</evidence>
<reference evidence="11 12" key="1">
    <citation type="submission" date="2018-06" db="EMBL/GenBank/DDBJ databases">
        <title>Freshwater and sediment microbial communities from various areas in North America, analyzing microbe dynamics in response to fracking.</title>
        <authorList>
            <person name="Lamendella R."/>
        </authorList>
    </citation>
    <scope>NUCLEOTIDE SEQUENCE [LARGE SCALE GENOMIC DNA]</scope>
    <source>
        <strain evidence="11 12">3b_TX</strain>
    </source>
</reference>
<feature type="region of interest" description="Disordered" evidence="8">
    <location>
        <begin position="257"/>
        <end position="291"/>
    </location>
</feature>
<dbReference type="InterPro" id="IPR020846">
    <property type="entry name" value="MFS_dom"/>
</dbReference>
<dbReference type="EMBL" id="QNSB01000002">
    <property type="protein sequence ID" value="RBP73542.1"/>
    <property type="molecule type" value="Genomic_DNA"/>
</dbReference>
<comment type="subcellular location">
    <subcellularLocation>
        <location evidence="1">Cell membrane</location>
        <topology evidence="1">Multi-pass membrane protein</topology>
    </subcellularLocation>
</comment>
<evidence type="ECO:0000256" key="2">
    <source>
        <dbReference type="ARBA" id="ARBA00008335"/>
    </source>
</evidence>
<protein>
    <submittedName>
        <fullName evidence="11">YNFM family putative membrane transporter</fullName>
    </submittedName>
</protein>
<evidence type="ECO:0000256" key="9">
    <source>
        <dbReference type="SAM" id="Phobius"/>
    </source>
</evidence>
<dbReference type="PANTHER" id="PTHR43271">
    <property type="entry name" value="BLL2771 PROTEIN"/>
    <property type="match status" value="1"/>
</dbReference>
<dbReference type="GO" id="GO:0005886">
    <property type="term" value="C:plasma membrane"/>
    <property type="evidence" value="ECO:0007669"/>
    <property type="project" value="UniProtKB-SubCell"/>
</dbReference>
<feature type="transmembrane region" description="Helical" evidence="9">
    <location>
        <begin position="427"/>
        <end position="446"/>
    </location>
</feature>
<feature type="domain" description="Major facilitator superfamily (MFS) profile" evidence="10">
    <location>
        <begin position="68"/>
        <end position="482"/>
    </location>
</feature>
<dbReference type="PROSITE" id="PS50850">
    <property type="entry name" value="MFS"/>
    <property type="match status" value="1"/>
</dbReference>
<comment type="similarity">
    <text evidence="2">Belongs to the major facilitator superfamily.</text>
</comment>
<dbReference type="SUPFAM" id="SSF103473">
    <property type="entry name" value="MFS general substrate transporter"/>
    <property type="match status" value="1"/>
</dbReference>
<dbReference type="GO" id="GO:0022857">
    <property type="term" value="F:transmembrane transporter activity"/>
    <property type="evidence" value="ECO:0007669"/>
    <property type="project" value="InterPro"/>
</dbReference>
<dbReference type="InterPro" id="IPR036259">
    <property type="entry name" value="MFS_trans_sf"/>
</dbReference>
<keyword evidence="7 9" id="KW-0472">Membrane</keyword>
<dbReference type="Gene3D" id="1.20.1250.20">
    <property type="entry name" value="MFS general substrate transporter like domains"/>
    <property type="match status" value="1"/>
</dbReference>
<dbReference type="InterPro" id="IPR011701">
    <property type="entry name" value="MFS"/>
</dbReference>
<sequence>MVSLMGSTSGFQSRGGLRVRHPFSRGHLTATGRGHGPATVADRGPSLDAHLGGHSVGGMGTGGSSATSDRRTVVAVFLAGVAVFLVLYETQGLIPAIRTAYDIDAPTASLTVSATNVAMAVFLIPFSLLASRIGHARQIAAGVILAAVLALVLPFMPSAELLIAVRFLQGVAIASVPATAMAYLSLRLPSTALPGAIGVYIAGNTIGGLCSRLLTGLAAELFGWHGGLGVTAAISLVLGVIVVWLLRHDLFATRRNAGNSRSGRTLDPDPAEVGEQPAADVTPPTDSAAGSPRRAVIPLGSGLWRIYLTGFLCMIVFGGSFTMLGSRLQHDPWRLSEGAVALFFLIYLVGTVVTTYYGRLAMRFSRTRLTLIGMVTALAGAGLTLVDSLVWIIVGMSLLTGGFFLGHTGASAAASAARPGVDSTRSAAIYLTVYYLGTSLGAWLSAVLFTDFAWPGVVAMCMVALTAVVALTLSGAPIGFRRRH</sequence>
<keyword evidence="6 9" id="KW-1133">Transmembrane helix</keyword>
<evidence type="ECO:0000259" key="10">
    <source>
        <dbReference type="PROSITE" id="PS50850"/>
    </source>
</evidence>
<feature type="transmembrane region" description="Helical" evidence="9">
    <location>
        <begin position="369"/>
        <end position="386"/>
    </location>
</feature>
<evidence type="ECO:0000313" key="12">
    <source>
        <dbReference type="Proteomes" id="UP000253509"/>
    </source>
</evidence>
<feature type="transmembrane region" description="Helical" evidence="9">
    <location>
        <begin position="338"/>
        <end position="357"/>
    </location>
</feature>
<accession>A0A366IM25</accession>
<feature type="transmembrane region" description="Helical" evidence="9">
    <location>
        <begin position="392"/>
        <end position="415"/>
    </location>
</feature>
<dbReference type="Proteomes" id="UP000253509">
    <property type="component" value="Unassembled WGS sequence"/>
</dbReference>
<keyword evidence="4" id="KW-1003">Cell membrane</keyword>
<dbReference type="AlphaFoldDB" id="A0A366IM25"/>
<evidence type="ECO:0000256" key="7">
    <source>
        <dbReference type="ARBA" id="ARBA00023136"/>
    </source>
</evidence>
<feature type="transmembrane region" description="Helical" evidence="9">
    <location>
        <begin position="139"/>
        <end position="157"/>
    </location>
</feature>
<evidence type="ECO:0000256" key="6">
    <source>
        <dbReference type="ARBA" id="ARBA00022989"/>
    </source>
</evidence>
<evidence type="ECO:0000256" key="3">
    <source>
        <dbReference type="ARBA" id="ARBA00022448"/>
    </source>
</evidence>
<evidence type="ECO:0000256" key="8">
    <source>
        <dbReference type="SAM" id="MobiDB-lite"/>
    </source>
</evidence>
<dbReference type="CDD" id="cd17324">
    <property type="entry name" value="MFS_NepI_like"/>
    <property type="match status" value="1"/>
</dbReference>
<name>A0A366IM25_9MICO</name>
<feature type="transmembrane region" description="Helical" evidence="9">
    <location>
        <begin position="303"/>
        <end position="326"/>
    </location>
</feature>
<gene>
    <name evidence="11" type="ORF">DFO65_10270</name>
</gene>
<evidence type="ECO:0000313" key="11">
    <source>
        <dbReference type="EMBL" id="RBP73542.1"/>
    </source>
</evidence>
<proteinExistence type="inferred from homology"/>
<dbReference type="PANTHER" id="PTHR43271:SF1">
    <property type="entry name" value="INNER MEMBRANE TRANSPORT PROTEIN YNFM"/>
    <property type="match status" value="1"/>
</dbReference>